<gene>
    <name evidence="1" type="ORF">LCGC14_1689650</name>
</gene>
<evidence type="ECO:0000313" key="1">
    <source>
        <dbReference type="EMBL" id="KKM16064.1"/>
    </source>
</evidence>
<name>A0A0F9I8T6_9ZZZZ</name>
<accession>A0A0F9I8T6</accession>
<reference evidence="1" key="1">
    <citation type="journal article" date="2015" name="Nature">
        <title>Complex archaea that bridge the gap between prokaryotes and eukaryotes.</title>
        <authorList>
            <person name="Spang A."/>
            <person name="Saw J.H."/>
            <person name="Jorgensen S.L."/>
            <person name="Zaremba-Niedzwiedzka K."/>
            <person name="Martijn J."/>
            <person name="Lind A.E."/>
            <person name="van Eijk R."/>
            <person name="Schleper C."/>
            <person name="Guy L."/>
            <person name="Ettema T.J."/>
        </authorList>
    </citation>
    <scope>NUCLEOTIDE SEQUENCE</scope>
</reference>
<organism evidence="1">
    <name type="scientific">marine sediment metagenome</name>
    <dbReference type="NCBI Taxonomy" id="412755"/>
    <lineage>
        <taxon>unclassified sequences</taxon>
        <taxon>metagenomes</taxon>
        <taxon>ecological metagenomes</taxon>
    </lineage>
</organism>
<protein>
    <submittedName>
        <fullName evidence="1">Uncharacterized protein</fullName>
    </submittedName>
</protein>
<dbReference type="EMBL" id="LAZR01014761">
    <property type="protein sequence ID" value="KKM16064.1"/>
    <property type="molecule type" value="Genomic_DNA"/>
</dbReference>
<proteinExistence type="predicted"/>
<sequence length="61" mass="6588">MQAVHVHLAAALDELGTVLTHPDFQRLPLRVQTSLLEATDQLLLISIYVNRSGTPPGTGNP</sequence>
<comment type="caution">
    <text evidence="1">The sequence shown here is derived from an EMBL/GenBank/DDBJ whole genome shotgun (WGS) entry which is preliminary data.</text>
</comment>
<dbReference type="AlphaFoldDB" id="A0A0F9I8T6"/>